<dbReference type="Proteomes" id="UP000070560">
    <property type="component" value="Chromosome"/>
</dbReference>
<dbReference type="PANTHER" id="PTHR34848:SF1">
    <property type="entry name" value="BIFUNCTIONAL ADENOSYLCOBALAMIN BIOSYNTHESIS PROTEIN COBU"/>
    <property type="match status" value="1"/>
</dbReference>
<dbReference type="GO" id="GO:0043752">
    <property type="term" value="F:adenosylcobinamide kinase activity"/>
    <property type="evidence" value="ECO:0007669"/>
    <property type="project" value="UniProtKB-EC"/>
</dbReference>
<evidence type="ECO:0000256" key="5">
    <source>
        <dbReference type="ARBA" id="ARBA00004692"/>
    </source>
</evidence>
<evidence type="ECO:0000256" key="14">
    <source>
        <dbReference type="ARBA" id="ARBA00022840"/>
    </source>
</evidence>
<comment type="catalytic activity">
    <reaction evidence="1">
        <text>adenosylcob(III)inamide + ATP = adenosylcob(III)inamide phosphate + ADP + H(+)</text>
        <dbReference type="Rhea" id="RHEA:15769"/>
        <dbReference type="ChEBI" id="CHEBI:2480"/>
        <dbReference type="ChEBI" id="CHEBI:15378"/>
        <dbReference type="ChEBI" id="CHEBI:30616"/>
        <dbReference type="ChEBI" id="CHEBI:58502"/>
        <dbReference type="ChEBI" id="CHEBI:456216"/>
        <dbReference type="EC" id="2.7.1.156"/>
    </reaction>
</comment>
<evidence type="ECO:0000256" key="18">
    <source>
        <dbReference type="PIRSR" id="PIRSR006135-1"/>
    </source>
</evidence>
<dbReference type="Gene3D" id="3.40.50.300">
    <property type="entry name" value="P-loop containing nucleotide triphosphate hydrolases"/>
    <property type="match status" value="1"/>
</dbReference>
<dbReference type="GO" id="GO:0008820">
    <property type="term" value="F:cobinamide phosphate guanylyltransferase activity"/>
    <property type="evidence" value="ECO:0007669"/>
    <property type="project" value="UniProtKB-EC"/>
</dbReference>
<proteinExistence type="inferred from homology"/>
<dbReference type="PIRSF" id="PIRSF006135">
    <property type="entry name" value="CobU"/>
    <property type="match status" value="1"/>
</dbReference>
<dbReference type="AlphaFoldDB" id="A0A7U4TGU9"/>
<evidence type="ECO:0000256" key="10">
    <source>
        <dbReference type="ARBA" id="ARBA00022573"/>
    </source>
</evidence>
<protein>
    <recommendedName>
        <fullName evidence="16">Adenosylcobinamide kinase</fullName>
        <ecNumber evidence="8">2.7.1.156</ecNumber>
        <ecNumber evidence="9">2.7.7.62</ecNumber>
    </recommendedName>
    <alternativeName>
        <fullName evidence="17">Adenosylcobinamide-phosphate guanylyltransferase</fullName>
    </alternativeName>
</protein>
<keyword evidence="20" id="KW-0548">Nucleotidyltransferase</keyword>
<dbReference type="UniPathway" id="UPA00148">
    <property type="reaction ID" value="UER00236"/>
</dbReference>
<evidence type="ECO:0000256" key="9">
    <source>
        <dbReference type="ARBA" id="ARBA00012523"/>
    </source>
</evidence>
<keyword evidence="11 20" id="KW-0808">Transferase</keyword>
<keyword evidence="12 19" id="KW-0547">Nucleotide-binding</keyword>
<name>A0A7U4TGU9_DESA2</name>
<evidence type="ECO:0000256" key="16">
    <source>
        <dbReference type="ARBA" id="ARBA00029570"/>
    </source>
</evidence>
<reference evidence="20 21" key="1">
    <citation type="submission" date="2015-10" db="EMBL/GenBank/DDBJ databases">
        <title>Candidatus Desulfofervidus auxilii, a hydrogenotrophic sulfate-reducing bacterium involved in the thermophilic anaerobic oxidation of methane.</title>
        <authorList>
            <person name="Krukenberg V."/>
            <person name="Richter M."/>
            <person name="Wegener G."/>
        </authorList>
    </citation>
    <scope>NUCLEOTIDE SEQUENCE [LARGE SCALE GENOMIC DNA]</scope>
    <source>
        <strain evidence="20 21">HS1</strain>
    </source>
</reference>
<gene>
    <name evidence="20" type="ORF">HS1_001325</name>
</gene>
<evidence type="ECO:0000256" key="13">
    <source>
        <dbReference type="ARBA" id="ARBA00022777"/>
    </source>
</evidence>
<dbReference type="InterPro" id="IPR027417">
    <property type="entry name" value="P-loop_NTPase"/>
</dbReference>
<dbReference type="Pfam" id="PF02283">
    <property type="entry name" value="CobU"/>
    <property type="match status" value="1"/>
</dbReference>
<dbReference type="NCBIfam" id="NF004469">
    <property type="entry name" value="PRK05800.1"/>
    <property type="match status" value="1"/>
</dbReference>
<comment type="catalytic activity">
    <reaction evidence="3">
        <text>adenosylcob(III)inamide + GTP = adenosylcob(III)inamide phosphate + GDP + H(+)</text>
        <dbReference type="Rhea" id="RHEA:15765"/>
        <dbReference type="ChEBI" id="CHEBI:2480"/>
        <dbReference type="ChEBI" id="CHEBI:15378"/>
        <dbReference type="ChEBI" id="CHEBI:37565"/>
        <dbReference type="ChEBI" id="CHEBI:58189"/>
        <dbReference type="ChEBI" id="CHEBI:58502"/>
        <dbReference type="EC" id="2.7.1.156"/>
    </reaction>
</comment>
<sequence>MERKFIFILGGARSGKSGYAVELAKGFSKPPHPNSRCEGKQVAYIATSIWIDKETEKRIEKHKKLRPSYWRVFEEGKDIPSLLNKLKKGYEVVLIDCLTVYISNLLIDRLKDEEIEERIRTLLSFILAMKEDCHIILVSNEVGEGIIPKNQLARQFRDIVGFANQIMAEKADEVIFMHAGIPMKIK</sequence>
<evidence type="ECO:0000256" key="8">
    <source>
        <dbReference type="ARBA" id="ARBA00012016"/>
    </source>
</evidence>
<dbReference type="GO" id="GO:0005525">
    <property type="term" value="F:GTP binding"/>
    <property type="evidence" value="ECO:0007669"/>
    <property type="project" value="UniProtKB-KW"/>
</dbReference>
<evidence type="ECO:0000256" key="17">
    <source>
        <dbReference type="ARBA" id="ARBA00030571"/>
    </source>
</evidence>
<comment type="pathway">
    <text evidence="6">Cofactor biosynthesis; adenosylcobalamin biosynthesis; adenosylcobalamin from cob(II)yrinate a,c-diamide: step 5/7.</text>
</comment>
<evidence type="ECO:0000313" key="20">
    <source>
        <dbReference type="EMBL" id="AMM41129.1"/>
    </source>
</evidence>
<keyword evidence="14" id="KW-0067">ATP-binding</keyword>
<dbReference type="RefSeq" id="WP_066062668.1">
    <property type="nucleotide sequence ID" value="NZ_CP013015.1"/>
</dbReference>
<feature type="binding site" evidence="19">
    <location>
        <position position="96"/>
    </location>
    <ligand>
        <name>GTP</name>
        <dbReference type="ChEBI" id="CHEBI:37565"/>
    </ligand>
</feature>
<feature type="active site" description="GMP-histidine intermediate" evidence="18">
    <location>
        <position position="62"/>
    </location>
</feature>
<keyword evidence="15 19" id="KW-0342">GTP-binding</keyword>
<comment type="function">
    <text evidence="4">Catalyzes ATP-dependent phosphorylation of adenosylcobinamide and addition of GMP to adenosylcobinamide phosphate.</text>
</comment>
<dbReference type="GO" id="GO:0005524">
    <property type="term" value="F:ATP binding"/>
    <property type="evidence" value="ECO:0007669"/>
    <property type="project" value="UniProtKB-KW"/>
</dbReference>
<evidence type="ECO:0000256" key="3">
    <source>
        <dbReference type="ARBA" id="ARBA00001522"/>
    </source>
</evidence>
<dbReference type="PANTHER" id="PTHR34848">
    <property type="match status" value="1"/>
</dbReference>
<feature type="binding site" evidence="19">
    <location>
        <begin position="10"/>
        <end position="17"/>
    </location>
    <ligand>
        <name>GTP</name>
        <dbReference type="ChEBI" id="CHEBI:37565"/>
    </ligand>
</feature>
<evidence type="ECO:0000256" key="2">
    <source>
        <dbReference type="ARBA" id="ARBA00000711"/>
    </source>
</evidence>
<dbReference type="SUPFAM" id="SSF52540">
    <property type="entry name" value="P-loop containing nucleoside triphosphate hydrolases"/>
    <property type="match status" value="1"/>
</dbReference>
<feature type="binding site" evidence="19">
    <location>
        <begin position="46"/>
        <end position="48"/>
    </location>
    <ligand>
        <name>GTP</name>
        <dbReference type="ChEBI" id="CHEBI:37565"/>
    </ligand>
</feature>
<dbReference type="KEGG" id="daw:HS1_001325"/>
<evidence type="ECO:0000256" key="7">
    <source>
        <dbReference type="ARBA" id="ARBA00007490"/>
    </source>
</evidence>
<feature type="binding site" evidence="19">
    <location>
        <begin position="63"/>
        <end position="66"/>
    </location>
    <ligand>
        <name>GTP</name>
        <dbReference type="ChEBI" id="CHEBI:37565"/>
    </ligand>
</feature>
<evidence type="ECO:0000256" key="12">
    <source>
        <dbReference type="ARBA" id="ARBA00022741"/>
    </source>
</evidence>
<evidence type="ECO:0000256" key="4">
    <source>
        <dbReference type="ARBA" id="ARBA00003889"/>
    </source>
</evidence>
<feature type="binding site" evidence="19">
    <location>
        <position position="74"/>
    </location>
    <ligand>
        <name>GTP</name>
        <dbReference type="ChEBI" id="CHEBI:37565"/>
    </ligand>
</feature>
<evidence type="ECO:0000256" key="11">
    <source>
        <dbReference type="ARBA" id="ARBA00022679"/>
    </source>
</evidence>
<dbReference type="OrthoDB" id="9788370at2"/>
<accession>A0A7U4TGU9</accession>
<dbReference type="GO" id="GO:0009236">
    <property type="term" value="P:cobalamin biosynthetic process"/>
    <property type="evidence" value="ECO:0007669"/>
    <property type="project" value="UniProtKB-UniPathway"/>
</dbReference>
<keyword evidence="13" id="KW-0418">Kinase</keyword>
<dbReference type="InterPro" id="IPR003203">
    <property type="entry name" value="CobU/CobP"/>
</dbReference>
<keyword evidence="21" id="KW-1185">Reference proteome</keyword>
<evidence type="ECO:0000256" key="15">
    <source>
        <dbReference type="ARBA" id="ARBA00023134"/>
    </source>
</evidence>
<evidence type="ECO:0000256" key="6">
    <source>
        <dbReference type="ARBA" id="ARBA00005159"/>
    </source>
</evidence>
<comment type="catalytic activity">
    <reaction evidence="2">
        <text>adenosylcob(III)inamide phosphate + GTP + H(+) = adenosylcob(III)inamide-GDP + diphosphate</text>
        <dbReference type="Rhea" id="RHEA:22712"/>
        <dbReference type="ChEBI" id="CHEBI:15378"/>
        <dbReference type="ChEBI" id="CHEBI:33019"/>
        <dbReference type="ChEBI" id="CHEBI:37565"/>
        <dbReference type="ChEBI" id="CHEBI:58502"/>
        <dbReference type="ChEBI" id="CHEBI:60487"/>
        <dbReference type="EC" id="2.7.7.62"/>
    </reaction>
</comment>
<evidence type="ECO:0000313" key="21">
    <source>
        <dbReference type="Proteomes" id="UP000070560"/>
    </source>
</evidence>
<evidence type="ECO:0000256" key="1">
    <source>
        <dbReference type="ARBA" id="ARBA00000312"/>
    </source>
</evidence>
<keyword evidence="10" id="KW-0169">Cobalamin biosynthesis</keyword>
<organism evidence="20 21">
    <name type="scientific">Desulfofervidus auxilii</name>
    <dbReference type="NCBI Taxonomy" id="1621989"/>
    <lineage>
        <taxon>Bacteria</taxon>
        <taxon>Pseudomonadati</taxon>
        <taxon>Thermodesulfobacteriota</taxon>
        <taxon>Candidatus Desulfofervidia</taxon>
        <taxon>Candidatus Desulfofervidales</taxon>
        <taxon>Candidatus Desulfofervidaceae</taxon>
        <taxon>Candidatus Desulfofervidus</taxon>
    </lineage>
</organism>
<dbReference type="EC" id="2.7.1.156" evidence="8"/>
<comment type="similarity">
    <text evidence="7">Belongs to the CobU/CobP family.</text>
</comment>
<dbReference type="CDD" id="cd00544">
    <property type="entry name" value="CobU"/>
    <property type="match status" value="1"/>
</dbReference>
<comment type="pathway">
    <text evidence="5">Cofactor biosynthesis; adenosylcobalamin biosynthesis; adenosylcobalamin from cob(II)yrinate a,c-diamide: step 6/7.</text>
</comment>
<evidence type="ECO:0000256" key="19">
    <source>
        <dbReference type="PIRSR" id="PIRSR006135-2"/>
    </source>
</evidence>
<dbReference type="EC" id="2.7.7.62" evidence="9"/>
<dbReference type="EMBL" id="CP013015">
    <property type="protein sequence ID" value="AMM41129.1"/>
    <property type="molecule type" value="Genomic_DNA"/>
</dbReference>